<dbReference type="SUPFAM" id="SSF47954">
    <property type="entry name" value="Cyclin-like"/>
    <property type="match status" value="1"/>
</dbReference>
<reference evidence="2 3" key="2">
    <citation type="submission" date="2018-11" db="EMBL/GenBank/DDBJ databases">
        <authorList>
            <consortium name="Pathogen Informatics"/>
        </authorList>
    </citation>
    <scope>NUCLEOTIDE SEQUENCE [LARGE SCALE GENOMIC DNA]</scope>
</reference>
<dbReference type="InterPro" id="IPR036915">
    <property type="entry name" value="Cyclin-like_sf"/>
</dbReference>
<dbReference type="OrthoDB" id="6272950at2759"/>
<feature type="domain" description="Cyclin N-terminal" evidence="1">
    <location>
        <begin position="376"/>
        <end position="459"/>
    </location>
</feature>
<dbReference type="EMBL" id="UZAE01012082">
    <property type="protein sequence ID" value="VDO03446.1"/>
    <property type="molecule type" value="Genomic_DNA"/>
</dbReference>
<dbReference type="WBParaSite" id="HNAJ_0000759001-mRNA-1">
    <property type="protein sequence ID" value="HNAJ_0000759001-mRNA-1"/>
    <property type="gene ID" value="HNAJ_0000759001"/>
</dbReference>
<evidence type="ECO:0000259" key="1">
    <source>
        <dbReference type="Pfam" id="PF00134"/>
    </source>
</evidence>
<accession>A0A0R3TKA3</accession>
<protein>
    <submittedName>
        <fullName evidence="4">Cyclin N-terminal domain-containing protein</fullName>
    </submittedName>
</protein>
<evidence type="ECO:0000313" key="2">
    <source>
        <dbReference type="EMBL" id="VDO03446.1"/>
    </source>
</evidence>
<organism evidence="4">
    <name type="scientific">Rodentolepis nana</name>
    <name type="common">Dwarf tapeworm</name>
    <name type="synonym">Hymenolepis nana</name>
    <dbReference type="NCBI Taxonomy" id="102285"/>
    <lineage>
        <taxon>Eukaryota</taxon>
        <taxon>Metazoa</taxon>
        <taxon>Spiralia</taxon>
        <taxon>Lophotrochozoa</taxon>
        <taxon>Platyhelminthes</taxon>
        <taxon>Cestoda</taxon>
        <taxon>Eucestoda</taxon>
        <taxon>Cyclophyllidea</taxon>
        <taxon>Hymenolepididae</taxon>
        <taxon>Rodentolepis</taxon>
    </lineage>
</organism>
<sequence>MAVMRILDDIRTSQYRRDYLELSGISGYQRYLAIQWLTSVRNYVNDMKTRSCRYVCRSPIALDYYNLYESALVEFNDEMKQWIKTAFQYIYELSLTWVPLGRVTANSKAALILFLIRYILRKYCDCDAPDNNCRHRFMEVWPSNLARLTGCRQTGYFLHGAMNYANLLFGSSRGMHIFNDDEHCSGEIAFSKYRNSVATDPKLLNPSEEDYGFGELYAGIEDLTQIEVDELEDIPEEEPVILQTFAEFAVYVELITPCHNELYEIMMRKIIFYRNSEFHLDGVLHSEAFHKTDVDEAMAMGEAERREQVTTAYNVWSTDVADAQDENCMEFEIEDLAEQNAIVEERLEEIQNKQKLMICMDEIRSSAYCSEFWLRSGVSHYRRAHVVEWISKMQRLLRWSDIAFYAAVDLLDAYLFVNVIVPSDYEMIAFACLILAHHIRDNTNLEEIYRMFPEIGSFYTINQVINYVDEMKTKSCRYLCRCPTVMDYYELYEPFLIEFEYDLKDWVNK</sequence>
<evidence type="ECO:0000313" key="4">
    <source>
        <dbReference type="WBParaSite" id="HNAJ_0000759001-mRNA-1"/>
    </source>
</evidence>
<keyword evidence="3" id="KW-1185">Reference proteome</keyword>
<dbReference type="Pfam" id="PF00134">
    <property type="entry name" value="Cyclin_N"/>
    <property type="match status" value="1"/>
</dbReference>
<dbReference type="Proteomes" id="UP000278807">
    <property type="component" value="Unassembled WGS sequence"/>
</dbReference>
<proteinExistence type="predicted"/>
<dbReference type="Gene3D" id="1.10.472.10">
    <property type="entry name" value="Cyclin-like"/>
    <property type="match status" value="1"/>
</dbReference>
<dbReference type="AlphaFoldDB" id="A0A0R3TKA3"/>
<reference evidence="4" key="1">
    <citation type="submission" date="2017-02" db="UniProtKB">
        <authorList>
            <consortium name="WormBaseParasite"/>
        </authorList>
    </citation>
    <scope>IDENTIFICATION</scope>
</reference>
<name>A0A0R3TKA3_RODNA</name>
<evidence type="ECO:0000313" key="3">
    <source>
        <dbReference type="Proteomes" id="UP000278807"/>
    </source>
</evidence>
<dbReference type="InterPro" id="IPR006671">
    <property type="entry name" value="Cyclin_N"/>
</dbReference>
<gene>
    <name evidence="2" type="ORF">HNAJ_LOCUS7586</name>
</gene>